<dbReference type="GO" id="GO:0005634">
    <property type="term" value="C:nucleus"/>
    <property type="evidence" value="ECO:0007669"/>
    <property type="project" value="TreeGrafter"/>
</dbReference>
<dbReference type="KEGG" id="hazt:108666846"/>
<dbReference type="AlphaFoldDB" id="A0A8B7N7L2"/>
<dbReference type="FunFam" id="3.80.10.10:FF:000131">
    <property type="entry name" value="acidic leucine-rich nuclear phosphoprotein 32-related protein-like"/>
    <property type="match status" value="1"/>
</dbReference>
<feature type="compositionally biased region" description="Acidic residues" evidence="4">
    <location>
        <begin position="166"/>
        <end position="202"/>
    </location>
</feature>
<dbReference type="CTD" id="37043"/>
<proteinExistence type="inferred from homology"/>
<keyword evidence="2" id="KW-0677">Repeat</keyword>
<dbReference type="GO" id="GO:0042393">
    <property type="term" value="F:histone binding"/>
    <property type="evidence" value="ECO:0007669"/>
    <property type="project" value="TreeGrafter"/>
</dbReference>
<comment type="similarity">
    <text evidence="3">Belongs to the ANP32 family.</text>
</comment>
<dbReference type="InterPro" id="IPR032675">
    <property type="entry name" value="LRR_dom_sf"/>
</dbReference>
<gene>
    <name evidence="6" type="primary">LOC108666846</name>
</gene>
<dbReference type="InterPro" id="IPR045081">
    <property type="entry name" value="AN32"/>
</dbReference>
<keyword evidence="5" id="KW-1185">Reference proteome</keyword>
<feature type="region of interest" description="Disordered" evidence="4">
    <location>
        <begin position="145"/>
        <end position="268"/>
    </location>
</feature>
<dbReference type="InterPro" id="IPR001611">
    <property type="entry name" value="Leu-rich_rpt"/>
</dbReference>
<dbReference type="PANTHER" id="PTHR11375">
    <property type="entry name" value="ACIDIC LEUCINE-RICH NUCLEAR PHOSPHOPROTEIN 32"/>
    <property type="match status" value="1"/>
</dbReference>
<dbReference type="OMA" id="ITGCGLK"/>
<keyword evidence="1" id="KW-0433">Leucine-rich repeat</keyword>
<dbReference type="PROSITE" id="PS51450">
    <property type="entry name" value="LRR"/>
    <property type="match status" value="1"/>
</dbReference>
<evidence type="ECO:0000256" key="1">
    <source>
        <dbReference type="ARBA" id="ARBA00022614"/>
    </source>
</evidence>
<feature type="compositionally biased region" description="Basic and acidic residues" evidence="4">
    <location>
        <begin position="211"/>
        <end position="220"/>
    </location>
</feature>
<reference evidence="6" key="1">
    <citation type="submission" date="2025-08" db="UniProtKB">
        <authorList>
            <consortium name="RefSeq"/>
        </authorList>
    </citation>
    <scope>IDENTIFICATION</scope>
    <source>
        <tissue evidence="6">Whole organism</tissue>
    </source>
</reference>
<dbReference type="SUPFAM" id="SSF52058">
    <property type="entry name" value="L domain-like"/>
    <property type="match status" value="1"/>
</dbReference>
<name>A0A8B7N7L2_HYAAZ</name>
<dbReference type="OrthoDB" id="2160613at2759"/>
<dbReference type="GeneID" id="108666846"/>
<dbReference type="Gene3D" id="3.80.10.10">
    <property type="entry name" value="Ribonuclease Inhibitor"/>
    <property type="match status" value="1"/>
</dbReference>
<protein>
    <submittedName>
        <fullName evidence="6">Acidic leucine-rich nuclear phosphoprotein 32 family member A</fullName>
    </submittedName>
</protein>
<feature type="compositionally biased region" description="Acidic residues" evidence="4">
    <location>
        <begin position="221"/>
        <end position="240"/>
    </location>
</feature>
<dbReference type="PANTHER" id="PTHR11375:SF0">
    <property type="entry name" value="ACIDIC LEUCINE-RICH NUCLEAR PHOSPHOPROTEIN 32 FAMILY MEMBER A"/>
    <property type="match status" value="1"/>
</dbReference>
<dbReference type="Proteomes" id="UP000694843">
    <property type="component" value="Unplaced"/>
</dbReference>
<feature type="compositionally biased region" description="Acidic residues" evidence="4">
    <location>
        <begin position="149"/>
        <end position="159"/>
    </location>
</feature>
<evidence type="ECO:0000313" key="6">
    <source>
        <dbReference type="RefSeq" id="XP_018009269.1"/>
    </source>
</evidence>
<evidence type="ECO:0000256" key="4">
    <source>
        <dbReference type="SAM" id="MobiDB-lite"/>
    </source>
</evidence>
<dbReference type="RefSeq" id="XP_018009269.1">
    <property type="nucleotide sequence ID" value="XM_018153780.2"/>
</dbReference>
<evidence type="ECO:0000256" key="2">
    <source>
        <dbReference type="ARBA" id="ARBA00022737"/>
    </source>
</evidence>
<organism evidence="5 6">
    <name type="scientific">Hyalella azteca</name>
    <name type="common">Amphipod</name>
    <dbReference type="NCBI Taxonomy" id="294128"/>
    <lineage>
        <taxon>Eukaryota</taxon>
        <taxon>Metazoa</taxon>
        <taxon>Ecdysozoa</taxon>
        <taxon>Arthropoda</taxon>
        <taxon>Crustacea</taxon>
        <taxon>Multicrustacea</taxon>
        <taxon>Malacostraca</taxon>
        <taxon>Eumalacostraca</taxon>
        <taxon>Peracarida</taxon>
        <taxon>Amphipoda</taxon>
        <taxon>Senticaudata</taxon>
        <taxon>Talitrida</taxon>
        <taxon>Talitroidea</taxon>
        <taxon>Hyalellidae</taxon>
        <taxon>Hyalella</taxon>
    </lineage>
</organism>
<dbReference type="Pfam" id="PF14580">
    <property type="entry name" value="LRR_9"/>
    <property type="match status" value="1"/>
</dbReference>
<evidence type="ECO:0000313" key="5">
    <source>
        <dbReference type="Proteomes" id="UP000694843"/>
    </source>
</evidence>
<sequence length="268" mass="30086">MEKRIELERRGRSPSKIEELNLDNCKSASVIGLSEEWSSLQSLSLINVGLTSLKSFPALDSLKKLELSDNWISGGLEALTCLPKLKYLNLSGNKITNIDTLKPLKSISSLVTLDLFNCDVVNVEDYRNKVFDLIPSLVYLDGFDREGNELDDEDDEDDTAANVREDGDEEGEELDEEEDVDDEDEEDDDEEDEEGDDDEEFVPLDAIYKNYDPEGDRDYEAVEDGEDEDVLDEEEDDDNPADATTNSNDLEGGGGRGKKRKHEGEEDQ</sequence>
<evidence type="ECO:0000256" key="3">
    <source>
        <dbReference type="ARBA" id="ARBA00025777"/>
    </source>
</evidence>
<accession>A0A8B7N7L2</accession>